<organism evidence="2 3">
    <name type="scientific">[Mycoplasma] anseris</name>
    <dbReference type="NCBI Taxonomy" id="92400"/>
    <lineage>
        <taxon>Bacteria</taxon>
        <taxon>Bacillati</taxon>
        <taxon>Mycoplasmatota</taxon>
        <taxon>Mycoplasmoidales</taxon>
        <taxon>Metamycoplasmataceae</taxon>
        <taxon>Metamycoplasma</taxon>
    </lineage>
</organism>
<sequence>MSKSKKMAIIGISFSAITAFFQIILTIIKIIRLNIVLKESDASSITKVPQVITILSIIIWLLLFVVYVNAIIFSILAAIKSNNQTYMIITLVGIFTLIVLAIIGLGLIIKENKDKCKSTCLLEQTDKQPNLTTKTNEFIDQPIVDANEQKEISDDNPANL</sequence>
<feature type="transmembrane region" description="Helical" evidence="1">
    <location>
        <begin position="86"/>
        <end position="109"/>
    </location>
</feature>
<accession>A0A2Z4NCB1</accession>
<gene>
    <name evidence="2" type="ORF">DP065_00125</name>
</gene>
<dbReference type="AlphaFoldDB" id="A0A2Z4NCB1"/>
<evidence type="ECO:0000313" key="2">
    <source>
        <dbReference type="EMBL" id="AWX69179.1"/>
    </source>
</evidence>
<feature type="transmembrane region" description="Helical" evidence="1">
    <location>
        <begin position="7"/>
        <end position="31"/>
    </location>
</feature>
<evidence type="ECO:0000256" key="1">
    <source>
        <dbReference type="SAM" id="Phobius"/>
    </source>
</evidence>
<keyword evidence="1" id="KW-0472">Membrane</keyword>
<keyword evidence="1" id="KW-0812">Transmembrane</keyword>
<dbReference type="KEGG" id="mane:DP065_00125"/>
<name>A0A2Z4NCB1_9BACT</name>
<keyword evidence="3" id="KW-1185">Reference proteome</keyword>
<proteinExistence type="predicted"/>
<dbReference type="EMBL" id="CP030140">
    <property type="protein sequence ID" value="AWX69179.1"/>
    <property type="molecule type" value="Genomic_DNA"/>
</dbReference>
<protein>
    <submittedName>
        <fullName evidence="2">Uncharacterized protein</fullName>
    </submittedName>
</protein>
<feature type="transmembrane region" description="Helical" evidence="1">
    <location>
        <begin position="51"/>
        <end position="79"/>
    </location>
</feature>
<keyword evidence="1" id="KW-1133">Transmembrane helix</keyword>
<dbReference type="RefSeq" id="WP_033178667.1">
    <property type="nucleotide sequence ID" value="NZ_CP030140.1"/>
</dbReference>
<evidence type="ECO:0000313" key="3">
    <source>
        <dbReference type="Proteomes" id="UP000250218"/>
    </source>
</evidence>
<reference evidence="3" key="1">
    <citation type="submission" date="2018-06" db="EMBL/GenBank/DDBJ databases">
        <title>Complete genome sequences of Mycoplasma anatis, M. anseris and M. cloacale type strains.</title>
        <authorList>
            <person name="Grozner D."/>
            <person name="Forro B."/>
            <person name="Sulyok K.M."/>
            <person name="Marton S."/>
            <person name="Kreizinger Z."/>
            <person name="Banyai K."/>
            <person name="Gyuranecz M."/>
        </authorList>
    </citation>
    <scope>NUCLEOTIDE SEQUENCE [LARGE SCALE GENOMIC DNA]</scope>
    <source>
        <strain evidence="3">ATCC 49234</strain>
    </source>
</reference>
<dbReference type="Proteomes" id="UP000250218">
    <property type="component" value="Chromosome"/>
</dbReference>